<dbReference type="PANTHER" id="PTHR47959:SF13">
    <property type="entry name" value="ATP-DEPENDENT RNA HELICASE RHLE"/>
    <property type="match status" value="1"/>
</dbReference>
<evidence type="ECO:0000259" key="14">
    <source>
        <dbReference type="PROSITE" id="PS51195"/>
    </source>
</evidence>
<dbReference type="RefSeq" id="WP_125135886.1">
    <property type="nucleotide sequence ID" value="NZ_LR130778.1"/>
</dbReference>
<feature type="domain" description="Helicase ATP-binding" evidence="12">
    <location>
        <begin position="32"/>
        <end position="208"/>
    </location>
</feature>
<dbReference type="FunFam" id="3.40.50.300:FF:000108">
    <property type="entry name" value="ATP-dependent RNA helicase RhlE"/>
    <property type="match status" value="1"/>
</dbReference>
<gene>
    <name evidence="15" type="primary">rhlE</name>
    <name evidence="15" type="ORF">PATL70BA_0503</name>
</gene>
<feature type="short sequence motif" description="Q motif" evidence="10">
    <location>
        <begin position="1"/>
        <end position="29"/>
    </location>
</feature>
<accession>A0A3P7S0A9</accession>
<dbReference type="Gene3D" id="3.40.50.300">
    <property type="entry name" value="P-loop containing nucleotide triphosphate hydrolases"/>
    <property type="match status" value="2"/>
</dbReference>
<dbReference type="InterPro" id="IPR001650">
    <property type="entry name" value="Helicase_C-like"/>
</dbReference>
<evidence type="ECO:0000256" key="5">
    <source>
        <dbReference type="ARBA" id="ARBA00022806"/>
    </source>
</evidence>
<dbReference type="InterPro" id="IPR027417">
    <property type="entry name" value="P-loop_NTPase"/>
</dbReference>
<dbReference type="SMART" id="SM00487">
    <property type="entry name" value="DEXDc"/>
    <property type="match status" value="1"/>
</dbReference>
<protein>
    <recommendedName>
        <fullName evidence="9">ATP-dependent RNA helicase CshA</fullName>
        <ecNumber evidence="1">3.6.4.13</ecNumber>
    </recommendedName>
</protein>
<dbReference type="GO" id="GO:0005524">
    <property type="term" value="F:ATP binding"/>
    <property type="evidence" value="ECO:0007669"/>
    <property type="project" value="UniProtKB-KW"/>
</dbReference>
<evidence type="ECO:0000256" key="11">
    <source>
        <dbReference type="RuleBase" id="RU000492"/>
    </source>
</evidence>
<dbReference type="PROSITE" id="PS00039">
    <property type="entry name" value="DEAD_ATP_HELICASE"/>
    <property type="match status" value="1"/>
</dbReference>
<keyword evidence="2" id="KW-0963">Cytoplasm</keyword>
<dbReference type="InterPro" id="IPR014001">
    <property type="entry name" value="Helicase_ATP-bd"/>
</dbReference>
<sequence length="390" mass="43936">MIFKDLGIIPSLLKAIEEQKYTDPTPIQIGAIPPLLEGRDFLGCARTGTGKTAAFAIPILQQLSKKEHNPEAFNRIQALVLAPTRELAIQIGESFTTYGQYLEIRTGVIYGGITPKRHIKVLKREPHILIATPGRLLDLFEQGYVDLSQVEMLVLDEADRMLDLGMVKDVKSILSKLPKKRQNMLFSATMPDEVMKLVHTILKNPVSIKVKSTPVKKPKIKQVLYYVDEPDKTSLLLHLLKETSFESVLVFVRTKKKADKVSKAINQQNIRSKAIHGDKNQSERLKALEFFKNKEARVLVATDVAARGIDIDRLSHVINMDIPSVAENYIHRIGRTGRAGLSGTAISFCSNQEIPYLKAIEKLQHQKISVEKDNPYPLMHLIIKENRKSH</sequence>
<evidence type="ECO:0000256" key="4">
    <source>
        <dbReference type="ARBA" id="ARBA00022801"/>
    </source>
</evidence>
<keyword evidence="5 11" id="KW-0347">Helicase</keyword>
<evidence type="ECO:0000256" key="1">
    <source>
        <dbReference type="ARBA" id="ARBA00012552"/>
    </source>
</evidence>
<dbReference type="GO" id="GO:0016887">
    <property type="term" value="F:ATP hydrolysis activity"/>
    <property type="evidence" value="ECO:0007669"/>
    <property type="project" value="RHEA"/>
</dbReference>
<dbReference type="InterPro" id="IPR011545">
    <property type="entry name" value="DEAD/DEAH_box_helicase_dom"/>
</dbReference>
<dbReference type="EMBL" id="LR130778">
    <property type="protein sequence ID" value="VDN46359.1"/>
    <property type="molecule type" value="Genomic_DNA"/>
</dbReference>
<comment type="similarity">
    <text evidence="7 11">Belongs to the DEAD box helicase family.</text>
</comment>
<dbReference type="Pfam" id="PF00271">
    <property type="entry name" value="Helicase_C"/>
    <property type="match status" value="1"/>
</dbReference>
<evidence type="ECO:0000256" key="10">
    <source>
        <dbReference type="PROSITE-ProRule" id="PRU00552"/>
    </source>
</evidence>
<evidence type="ECO:0000256" key="3">
    <source>
        <dbReference type="ARBA" id="ARBA00022741"/>
    </source>
</evidence>
<dbReference type="InterPro" id="IPR014014">
    <property type="entry name" value="RNA_helicase_DEAD_Q_motif"/>
</dbReference>
<evidence type="ECO:0000256" key="7">
    <source>
        <dbReference type="ARBA" id="ARBA00038437"/>
    </source>
</evidence>
<dbReference type="Pfam" id="PF00270">
    <property type="entry name" value="DEAD"/>
    <property type="match status" value="1"/>
</dbReference>
<feature type="domain" description="Helicase C-terminal" evidence="13">
    <location>
        <begin position="219"/>
        <end position="382"/>
    </location>
</feature>
<dbReference type="SMART" id="SM00490">
    <property type="entry name" value="HELICc"/>
    <property type="match status" value="1"/>
</dbReference>
<comment type="catalytic activity">
    <reaction evidence="8">
        <text>ATP + H2O = ADP + phosphate + H(+)</text>
        <dbReference type="Rhea" id="RHEA:13065"/>
        <dbReference type="ChEBI" id="CHEBI:15377"/>
        <dbReference type="ChEBI" id="CHEBI:15378"/>
        <dbReference type="ChEBI" id="CHEBI:30616"/>
        <dbReference type="ChEBI" id="CHEBI:43474"/>
        <dbReference type="ChEBI" id="CHEBI:456216"/>
        <dbReference type="EC" id="3.6.4.13"/>
    </reaction>
</comment>
<dbReference type="Proteomes" id="UP000279029">
    <property type="component" value="Chromosome"/>
</dbReference>
<dbReference type="PROSITE" id="PS51195">
    <property type="entry name" value="Q_MOTIF"/>
    <property type="match status" value="1"/>
</dbReference>
<dbReference type="PROSITE" id="PS51192">
    <property type="entry name" value="HELICASE_ATP_BIND_1"/>
    <property type="match status" value="1"/>
</dbReference>
<evidence type="ECO:0000256" key="6">
    <source>
        <dbReference type="ARBA" id="ARBA00022840"/>
    </source>
</evidence>
<dbReference type="CDD" id="cd18787">
    <property type="entry name" value="SF2_C_DEAD"/>
    <property type="match status" value="1"/>
</dbReference>
<dbReference type="SUPFAM" id="SSF52540">
    <property type="entry name" value="P-loop containing nucleoside triphosphate hydrolases"/>
    <property type="match status" value="1"/>
</dbReference>
<evidence type="ECO:0000259" key="13">
    <source>
        <dbReference type="PROSITE" id="PS51194"/>
    </source>
</evidence>
<organism evidence="15 16">
    <name type="scientific">Petrocella atlantisensis</name>
    <dbReference type="NCBI Taxonomy" id="2173034"/>
    <lineage>
        <taxon>Bacteria</taxon>
        <taxon>Bacillati</taxon>
        <taxon>Bacillota</taxon>
        <taxon>Clostridia</taxon>
        <taxon>Lachnospirales</taxon>
        <taxon>Vallitaleaceae</taxon>
        <taxon>Petrocella</taxon>
    </lineage>
</organism>
<dbReference type="AlphaFoldDB" id="A0A3P7S0A9"/>
<feature type="domain" description="DEAD-box RNA helicase Q" evidence="14">
    <location>
        <begin position="1"/>
        <end position="29"/>
    </location>
</feature>
<evidence type="ECO:0000256" key="2">
    <source>
        <dbReference type="ARBA" id="ARBA00022490"/>
    </source>
</evidence>
<dbReference type="PANTHER" id="PTHR47959">
    <property type="entry name" value="ATP-DEPENDENT RNA HELICASE RHLE-RELATED"/>
    <property type="match status" value="1"/>
</dbReference>
<dbReference type="GO" id="GO:0003724">
    <property type="term" value="F:RNA helicase activity"/>
    <property type="evidence" value="ECO:0007669"/>
    <property type="project" value="UniProtKB-EC"/>
</dbReference>
<evidence type="ECO:0000256" key="9">
    <source>
        <dbReference type="ARBA" id="ARBA00067932"/>
    </source>
</evidence>
<dbReference type="CDD" id="cd00268">
    <property type="entry name" value="DEADc"/>
    <property type="match status" value="1"/>
</dbReference>
<dbReference type="KEGG" id="cbar:PATL70BA_0503"/>
<keyword evidence="4 11" id="KW-0378">Hydrolase</keyword>
<dbReference type="PROSITE" id="PS51194">
    <property type="entry name" value="HELICASE_CTER"/>
    <property type="match status" value="1"/>
</dbReference>
<keyword evidence="16" id="KW-1185">Reference proteome</keyword>
<evidence type="ECO:0000313" key="16">
    <source>
        <dbReference type="Proteomes" id="UP000279029"/>
    </source>
</evidence>
<dbReference type="InterPro" id="IPR044742">
    <property type="entry name" value="DEAD/DEAH_RhlB"/>
</dbReference>
<dbReference type="GO" id="GO:0005829">
    <property type="term" value="C:cytosol"/>
    <property type="evidence" value="ECO:0007669"/>
    <property type="project" value="TreeGrafter"/>
</dbReference>
<evidence type="ECO:0000259" key="12">
    <source>
        <dbReference type="PROSITE" id="PS51192"/>
    </source>
</evidence>
<name>A0A3P7S0A9_9FIRM</name>
<keyword evidence="3 11" id="KW-0547">Nucleotide-binding</keyword>
<dbReference type="OrthoDB" id="9805696at2"/>
<evidence type="ECO:0000256" key="8">
    <source>
        <dbReference type="ARBA" id="ARBA00047984"/>
    </source>
</evidence>
<dbReference type="InterPro" id="IPR050079">
    <property type="entry name" value="DEAD_box_RNA_helicase"/>
</dbReference>
<reference evidence="15 16" key="1">
    <citation type="submission" date="2018-09" db="EMBL/GenBank/DDBJ databases">
        <authorList>
            <person name="Postec A."/>
        </authorList>
    </citation>
    <scope>NUCLEOTIDE SEQUENCE [LARGE SCALE GENOMIC DNA]</scope>
    <source>
        <strain evidence="15">70B-A</strain>
    </source>
</reference>
<proteinExistence type="inferred from homology"/>
<dbReference type="GO" id="GO:0003723">
    <property type="term" value="F:RNA binding"/>
    <property type="evidence" value="ECO:0007669"/>
    <property type="project" value="UniProtKB-ARBA"/>
</dbReference>
<dbReference type="EC" id="3.6.4.13" evidence="1"/>
<dbReference type="InterPro" id="IPR000629">
    <property type="entry name" value="RNA-helicase_DEAD-box_CS"/>
</dbReference>
<evidence type="ECO:0000313" key="15">
    <source>
        <dbReference type="EMBL" id="VDN46359.1"/>
    </source>
</evidence>
<keyword evidence="6 11" id="KW-0067">ATP-binding</keyword>